<feature type="compositionally biased region" description="Polar residues" evidence="1">
    <location>
        <begin position="49"/>
        <end position="62"/>
    </location>
</feature>
<organism evidence="2 3">
    <name type="scientific">Trypanosoma theileri</name>
    <dbReference type="NCBI Taxonomy" id="67003"/>
    <lineage>
        <taxon>Eukaryota</taxon>
        <taxon>Discoba</taxon>
        <taxon>Euglenozoa</taxon>
        <taxon>Kinetoplastea</taxon>
        <taxon>Metakinetoplastina</taxon>
        <taxon>Trypanosomatida</taxon>
        <taxon>Trypanosomatidae</taxon>
        <taxon>Trypanosoma</taxon>
    </lineage>
</organism>
<feature type="region of interest" description="Disordered" evidence="1">
    <location>
        <begin position="1"/>
        <end position="22"/>
    </location>
</feature>
<dbReference type="Proteomes" id="UP000192257">
    <property type="component" value="Unassembled WGS sequence"/>
</dbReference>
<dbReference type="RefSeq" id="XP_028885918.1">
    <property type="nucleotide sequence ID" value="XM_029023103.1"/>
</dbReference>
<dbReference type="AlphaFoldDB" id="A0A1X0P4K1"/>
<evidence type="ECO:0000313" key="3">
    <source>
        <dbReference type="Proteomes" id="UP000192257"/>
    </source>
</evidence>
<reference evidence="2 3" key="1">
    <citation type="submission" date="2017-03" db="EMBL/GenBank/DDBJ databases">
        <title>An alternative strategy for trypanosome survival in the mammalian bloodstream revealed through genome and transcriptome analysis of the ubiquitous bovine parasite Trypanosoma (Megatrypanum) theileri.</title>
        <authorList>
            <person name="Kelly S."/>
            <person name="Ivens A."/>
            <person name="Mott A."/>
            <person name="O'Neill E."/>
            <person name="Emms D."/>
            <person name="Macleod O."/>
            <person name="Voorheis P."/>
            <person name="Matthews J."/>
            <person name="Matthews K."/>
            <person name="Carrington M."/>
        </authorList>
    </citation>
    <scope>NUCLEOTIDE SEQUENCE [LARGE SCALE GENOMIC DNA]</scope>
    <source>
        <strain evidence="2">Edinburgh</strain>
    </source>
</reference>
<comment type="caution">
    <text evidence="2">The sequence shown here is derived from an EMBL/GenBank/DDBJ whole genome shotgun (WGS) entry which is preliminary data.</text>
</comment>
<gene>
    <name evidence="2" type="ORF">TM35_000054480</name>
</gene>
<evidence type="ECO:0000256" key="1">
    <source>
        <dbReference type="SAM" id="MobiDB-lite"/>
    </source>
</evidence>
<dbReference type="GeneID" id="39982883"/>
<name>A0A1X0P4K1_9TRYP</name>
<dbReference type="Pfam" id="PF09736">
    <property type="entry name" value="Bud13"/>
    <property type="match status" value="1"/>
</dbReference>
<keyword evidence="3" id="KW-1185">Reference proteome</keyword>
<feature type="region of interest" description="Disordered" evidence="1">
    <location>
        <begin position="46"/>
        <end position="75"/>
    </location>
</feature>
<sequence length="175" mass="19820">MKRRRYDSDDDDDNDTYAEGPLLPYAFGDKSEVLMAVGVHMEDIDDTSSDSCGVSLNPTAGGNEQKRQQEEGVPFSSSENISVAQFHYQALLLDHDIPEHWKGLLPEDLLDVYFATLNYTESKKSLDDKLLSQYVPYDVERVPSLGSVEQRKWENSFGIKPGWRWDGVIRGVNTL</sequence>
<protein>
    <submittedName>
        <fullName evidence="2">Uncharacterized protein</fullName>
    </submittedName>
</protein>
<dbReference type="EMBL" id="NBCO01000005">
    <property type="protein sequence ID" value="ORC91852.1"/>
    <property type="molecule type" value="Genomic_DNA"/>
</dbReference>
<evidence type="ECO:0000313" key="2">
    <source>
        <dbReference type="EMBL" id="ORC91852.1"/>
    </source>
</evidence>
<dbReference type="OrthoDB" id="272513at2759"/>
<dbReference type="VEuPathDB" id="TriTrypDB:TM35_000054480"/>
<dbReference type="InterPro" id="IPR018609">
    <property type="entry name" value="Bud13"/>
</dbReference>
<accession>A0A1X0P4K1</accession>
<proteinExistence type="predicted"/>